<reference evidence="5 6" key="1">
    <citation type="submission" date="2017-04" db="EMBL/GenBank/DDBJ databases">
        <authorList>
            <person name="Afonso C.L."/>
            <person name="Miller P.J."/>
            <person name="Scott M.A."/>
            <person name="Spackman E."/>
            <person name="Goraichik I."/>
            <person name="Dimitrov K.M."/>
            <person name="Suarez D.L."/>
            <person name="Swayne D.E."/>
        </authorList>
    </citation>
    <scope>NUCLEOTIDE SEQUENCE [LARGE SCALE GENOMIC DNA]</scope>
    <source>
        <strain evidence="5 6">USBA 355</strain>
    </source>
</reference>
<keyword evidence="2" id="KW-0808">Transferase</keyword>
<dbReference type="Gene3D" id="3.40.1280.10">
    <property type="match status" value="1"/>
</dbReference>
<evidence type="ECO:0000256" key="2">
    <source>
        <dbReference type="ARBA" id="ARBA00022679"/>
    </source>
</evidence>
<dbReference type="SUPFAM" id="SSF75217">
    <property type="entry name" value="alpha/beta knot"/>
    <property type="match status" value="1"/>
</dbReference>
<dbReference type="InterPro" id="IPR029026">
    <property type="entry name" value="tRNA_m1G_MTases_N"/>
</dbReference>
<dbReference type="InterPro" id="IPR029028">
    <property type="entry name" value="Alpha/beta_knot_MTases"/>
</dbReference>
<dbReference type="PANTHER" id="PTHR43191:SF2">
    <property type="entry name" value="RRNA METHYLTRANSFERASE 3, MITOCHONDRIAL"/>
    <property type="match status" value="1"/>
</dbReference>
<gene>
    <name evidence="5" type="ORF">SAMN05428998_13158</name>
</gene>
<accession>A0A1Y6CRR8</accession>
<evidence type="ECO:0000313" key="5">
    <source>
        <dbReference type="EMBL" id="SMF72780.1"/>
    </source>
</evidence>
<keyword evidence="1 5" id="KW-0489">Methyltransferase</keyword>
<organism evidence="5 6">
    <name type="scientific">Tistlia consotensis USBA 355</name>
    <dbReference type="NCBI Taxonomy" id="560819"/>
    <lineage>
        <taxon>Bacteria</taxon>
        <taxon>Pseudomonadati</taxon>
        <taxon>Pseudomonadota</taxon>
        <taxon>Alphaproteobacteria</taxon>
        <taxon>Rhodospirillales</taxon>
        <taxon>Rhodovibrionaceae</taxon>
        <taxon>Tistlia</taxon>
    </lineage>
</organism>
<dbReference type="GO" id="GO:0003723">
    <property type="term" value="F:RNA binding"/>
    <property type="evidence" value="ECO:0007669"/>
    <property type="project" value="InterPro"/>
</dbReference>
<dbReference type="Pfam" id="PF00588">
    <property type="entry name" value="SpoU_methylase"/>
    <property type="match status" value="1"/>
</dbReference>
<dbReference type="EMBL" id="FWZX01000031">
    <property type="protein sequence ID" value="SMF72780.1"/>
    <property type="molecule type" value="Genomic_DNA"/>
</dbReference>
<dbReference type="GO" id="GO:0008173">
    <property type="term" value="F:RNA methyltransferase activity"/>
    <property type="evidence" value="ECO:0007669"/>
    <property type="project" value="InterPro"/>
</dbReference>
<keyword evidence="6" id="KW-1185">Reference proteome</keyword>
<feature type="domain" description="tRNA/rRNA methyltransferase SpoU type" evidence="4">
    <location>
        <begin position="20"/>
        <end position="151"/>
    </location>
</feature>
<dbReference type="InterPro" id="IPR051259">
    <property type="entry name" value="rRNA_Methyltransferase"/>
</dbReference>
<sequence length="191" mass="21099">MPKGPRWCKKPRMRGYFGIGVEGISKAMNLGNLLRSAHAFGASFFFTVAADISERSMRHADTSDAPDHLPVYRFDSVGELTLPRRCQLVGVELTDGAEELPSFWHPPAAAYVLGPEKGSLSPKMLARCDKVVKIPMKFCINVGTAGAIVMYDRLLARGRFDRRATGSLAKPEPRPAHVHGPQIIRSRRRAD</sequence>
<feature type="region of interest" description="Disordered" evidence="3">
    <location>
        <begin position="165"/>
        <end position="191"/>
    </location>
</feature>
<dbReference type="CDD" id="cd18098">
    <property type="entry name" value="SpoU-like"/>
    <property type="match status" value="1"/>
</dbReference>
<dbReference type="PANTHER" id="PTHR43191">
    <property type="entry name" value="RRNA METHYLTRANSFERASE 3"/>
    <property type="match status" value="1"/>
</dbReference>
<dbReference type="GO" id="GO:0006396">
    <property type="term" value="P:RNA processing"/>
    <property type="evidence" value="ECO:0007669"/>
    <property type="project" value="InterPro"/>
</dbReference>
<dbReference type="Proteomes" id="UP000192917">
    <property type="component" value="Unassembled WGS sequence"/>
</dbReference>
<evidence type="ECO:0000256" key="1">
    <source>
        <dbReference type="ARBA" id="ARBA00022603"/>
    </source>
</evidence>
<evidence type="ECO:0000259" key="4">
    <source>
        <dbReference type="Pfam" id="PF00588"/>
    </source>
</evidence>
<name>A0A1Y6CRR8_9PROT</name>
<proteinExistence type="predicted"/>
<protein>
    <submittedName>
        <fullName evidence="5">SpoU rRNA Methylase family protein</fullName>
    </submittedName>
</protein>
<dbReference type="InterPro" id="IPR001537">
    <property type="entry name" value="SpoU_MeTrfase"/>
</dbReference>
<dbReference type="STRING" id="560819.SAMN05428998_13158"/>
<evidence type="ECO:0000256" key="3">
    <source>
        <dbReference type="SAM" id="MobiDB-lite"/>
    </source>
</evidence>
<evidence type="ECO:0000313" key="6">
    <source>
        <dbReference type="Proteomes" id="UP000192917"/>
    </source>
</evidence>
<dbReference type="GO" id="GO:0032259">
    <property type="term" value="P:methylation"/>
    <property type="evidence" value="ECO:0007669"/>
    <property type="project" value="UniProtKB-KW"/>
</dbReference>
<dbReference type="AlphaFoldDB" id="A0A1Y6CRR8"/>